<sequence>MNNKIQKSYQSNAFGDRVIYTSLKGSIALDYPCYLQYSKFELKNLQGNLVKKNESYGSLEVAEERIEKLLS</sequence>
<evidence type="ECO:0000313" key="2">
    <source>
        <dbReference type="Proteomes" id="UP000678679"/>
    </source>
</evidence>
<evidence type="ECO:0000313" key="1">
    <source>
        <dbReference type="EMBL" id="QWG05139.1"/>
    </source>
</evidence>
<accession>A0AAX1NC38</accession>
<proteinExistence type="predicted"/>
<dbReference type="RefSeq" id="WP_169662189.1">
    <property type="nucleotide sequence ID" value="NZ_CP076133.1"/>
</dbReference>
<organism evidence="1 2">
    <name type="scientific">Flammeovirga yaeyamensis</name>
    <dbReference type="NCBI Taxonomy" id="367791"/>
    <lineage>
        <taxon>Bacteria</taxon>
        <taxon>Pseudomonadati</taxon>
        <taxon>Bacteroidota</taxon>
        <taxon>Cytophagia</taxon>
        <taxon>Cytophagales</taxon>
        <taxon>Flammeovirgaceae</taxon>
        <taxon>Flammeovirga</taxon>
    </lineage>
</organism>
<gene>
    <name evidence="1" type="ORF">KMW28_22200</name>
</gene>
<dbReference type="AlphaFoldDB" id="A0AAX1NC38"/>
<reference evidence="1 2" key="1">
    <citation type="submission" date="2021-05" db="EMBL/GenBank/DDBJ databases">
        <title>Comparative genomic studies on the polysaccharide-degrading batcterial strains of the Flammeovirga genus.</title>
        <authorList>
            <person name="Zewei F."/>
            <person name="Zheng Z."/>
            <person name="Yu L."/>
            <person name="Ruyue G."/>
            <person name="Yanhong M."/>
            <person name="Yuanyuan C."/>
            <person name="Jingyan G."/>
            <person name="Wenjun H."/>
        </authorList>
    </citation>
    <scope>NUCLEOTIDE SEQUENCE [LARGE SCALE GENOMIC DNA]</scope>
    <source>
        <strain evidence="1 2">NBRC:100898</strain>
    </source>
</reference>
<keyword evidence="2" id="KW-1185">Reference proteome</keyword>
<dbReference type="EMBL" id="CP076133">
    <property type="protein sequence ID" value="QWG05139.1"/>
    <property type="molecule type" value="Genomic_DNA"/>
</dbReference>
<protein>
    <submittedName>
        <fullName evidence="1">Uncharacterized protein</fullName>
    </submittedName>
</protein>
<name>A0AAX1NC38_9BACT</name>
<dbReference type="KEGG" id="fya:KMW28_22200"/>
<dbReference type="Proteomes" id="UP000678679">
    <property type="component" value="Chromosome 2"/>
</dbReference>